<sequence>MKKFLILFLAFANLAFGNPPFWGKTGHRVVGEVAEMHLSRKARKMVRKILNGRSLASVSNYADDIKSDSLYNQYYPWHYVNYPADKTYGEEPPSEEGDIVMAIQTCIGKLEDRQTSDDQREFYLKMLIHFIGDLHQPLHAGWEENRGGNDIEIQWFREKSNLHRLWDSDLIEHFGMSYTELANDLPPMSKQALLEMQAGNVRTWVDESHRLATSIYGSVTPGERLGYRYKYVYWETVERQLLKGGVRLAAVLNDLFR</sequence>
<evidence type="ECO:0000256" key="5">
    <source>
        <dbReference type="ARBA" id="ARBA00023157"/>
    </source>
</evidence>
<evidence type="ECO:0000256" key="7">
    <source>
        <dbReference type="SAM" id="SignalP"/>
    </source>
</evidence>
<keyword evidence="6" id="KW-0325">Glycoprotein</keyword>
<evidence type="ECO:0000256" key="6">
    <source>
        <dbReference type="ARBA" id="ARBA00023180"/>
    </source>
</evidence>
<keyword evidence="1" id="KW-0540">Nuclease</keyword>
<evidence type="ECO:0000256" key="1">
    <source>
        <dbReference type="ARBA" id="ARBA00022722"/>
    </source>
</evidence>
<keyword evidence="5" id="KW-1015">Disulfide bond</keyword>
<keyword evidence="4" id="KW-0378">Hydrolase</keyword>
<dbReference type="CDD" id="cd11010">
    <property type="entry name" value="S1-P1_nuclease"/>
    <property type="match status" value="1"/>
</dbReference>
<reference evidence="8 9" key="1">
    <citation type="submission" date="2020-01" db="EMBL/GenBank/DDBJ databases">
        <title>Muriicola jejuensis KCTC 22299.</title>
        <authorList>
            <person name="Wang G."/>
        </authorList>
    </citation>
    <scope>NUCLEOTIDE SEQUENCE [LARGE SCALE GENOMIC DNA]</scope>
    <source>
        <strain evidence="8 9">KCTC 22299</strain>
    </source>
</reference>
<accession>A0A6P0U7W7</accession>
<dbReference type="PANTHER" id="PTHR33146:SF26">
    <property type="entry name" value="ENDONUCLEASE 4"/>
    <property type="match status" value="1"/>
</dbReference>
<name>A0A6P0U7W7_9FLAO</name>
<protein>
    <submittedName>
        <fullName evidence="8">S1/P1 Nuclease</fullName>
    </submittedName>
</protein>
<dbReference type="Pfam" id="PF02265">
    <property type="entry name" value="S1-P1_nuclease"/>
    <property type="match status" value="1"/>
</dbReference>
<dbReference type="InterPro" id="IPR003154">
    <property type="entry name" value="S1/P1nuclease"/>
</dbReference>
<dbReference type="GO" id="GO:0016788">
    <property type="term" value="F:hydrolase activity, acting on ester bonds"/>
    <property type="evidence" value="ECO:0007669"/>
    <property type="project" value="InterPro"/>
</dbReference>
<keyword evidence="3" id="KW-0255">Endonuclease</keyword>
<feature type="signal peptide" evidence="7">
    <location>
        <begin position="1"/>
        <end position="17"/>
    </location>
</feature>
<dbReference type="GO" id="GO:0003676">
    <property type="term" value="F:nucleic acid binding"/>
    <property type="evidence" value="ECO:0007669"/>
    <property type="project" value="InterPro"/>
</dbReference>
<feature type="chain" id="PRO_5027073402" evidence="7">
    <location>
        <begin position="18"/>
        <end position="257"/>
    </location>
</feature>
<dbReference type="GO" id="GO:0046872">
    <property type="term" value="F:metal ion binding"/>
    <property type="evidence" value="ECO:0007669"/>
    <property type="project" value="UniProtKB-KW"/>
</dbReference>
<dbReference type="RefSeq" id="WP_163691244.1">
    <property type="nucleotide sequence ID" value="NZ_FXTW01000001.1"/>
</dbReference>
<comment type="caution">
    <text evidence="8">The sequence shown here is derived from an EMBL/GenBank/DDBJ whole genome shotgun (WGS) entry which is preliminary data.</text>
</comment>
<organism evidence="8 9">
    <name type="scientific">Muriicola jejuensis</name>
    <dbReference type="NCBI Taxonomy" id="504488"/>
    <lineage>
        <taxon>Bacteria</taxon>
        <taxon>Pseudomonadati</taxon>
        <taxon>Bacteroidota</taxon>
        <taxon>Flavobacteriia</taxon>
        <taxon>Flavobacteriales</taxon>
        <taxon>Flavobacteriaceae</taxon>
        <taxon>Muriicola</taxon>
    </lineage>
</organism>
<dbReference type="SUPFAM" id="SSF48537">
    <property type="entry name" value="Phospholipase C/P1 nuclease"/>
    <property type="match status" value="1"/>
</dbReference>
<proteinExistence type="predicted"/>
<evidence type="ECO:0000313" key="8">
    <source>
        <dbReference type="EMBL" id="NER09174.1"/>
    </source>
</evidence>
<dbReference type="GO" id="GO:0004519">
    <property type="term" value="F:endonuclease activity"/>
    <property type="evidence" value="ECO:0007669"/>
    <property type="project" value="UniProtKB-KW"/>
</dbReference>
<dbReference type="Gene3D" id="1.10.575.10">
    <property type="entry name" value="P1 Nuclease"/>
    <property type="match status" value="1"/>
</dbReference>
<dbReference type="GO" id="GO:0006308">
    <property type="term" value="P:DNA catabolic process"/>
    <property type="evidence" value="ECO:0007669"/>
    <property type="project" value="InterPro"/>
</dbReference>
<evidence type="ECO:0000256" key="4">
    <source>
        <dbReference type="ARBA" id="ARBA00022801"/>
    </source>
</evidence>
<evidence type="ECO:0000313" key="9">
    <source>
        <dbReference type="Proteomes" id="UP000468443"/>
    </source>
</evidence>
<keyword evidence="7" id="KW-0732">Signal</keyword>
<dbReference type="Proteomes" id="UP000468443">
    <property type="component" value="Unassembled WGS sequence"/>
</dbReference>
<gene>
    <name evidence="8" type="ORF">GWK09_01470</name>
</gene>
<keyword evidence="2" id="KW-0479">Metal-binding</keyword>
<dbReference type="PANTHER" id="PTHR33146">
    <property type="entry name" value="ENDONUCLEASE 4"/>
    <property type="match status" value="1"/>
</dbReference>
<dbReference type="InterPro" id="IPR008947">
    <property type="entry name" value="PLipase_C/P1_nuclease_dom_sf"/>
</dbReference>
<dbReference type="EMBL" id="JAABOP010000001">
    <property type="protein sequence ID" value="NER09174.1"/>
    <property type="molecule type" value="Genomic_DNA"/>
</dbReference>
<evidence type="ECO:0000256" key="3">
    <source>
        <dbReference type="ARBA" id="ARBA00022759"/>
    </source>
</evidence>
<keyword evidence="9" id="KW-1185">Reference proteome</keyword>
<evidence type="ECO:0000256" key="2">
    <source>
        <dbReference type="ARBA" id="ARBA00022723"/>
    </source>
</evidence>
<dbReference type="AlphaFoldDB" id="A0A6P0U7W7"/>